<proteinExistence type="predicted"/>
<dbReference type="OrthoDB" id="3519642at2759"/>
<evidence type="ECO:0000313" key="2">
    <source>
        <dbReference type="Proteomes" id="UP000258309"/>
    </source>
</evidence>
<dbReference type="EMBL" id="NCSJ02000020">
    <property type="protein sequence ID" value="RFU34492.1"/>
    <property type="molecule type" value="Genomic_DNA"/>
</dbReference>
<evidence type="ECO:0000313" key="1">
    <source>
        <dbReference type="EMBL" id="RFU34492.1"/>
    </source>
</evidence>
<accession>A0A3E2HMR1</accession>
<sequence length="367" mass="42543">MLRHAFTRIPNLETVAAVSKEFPFCDLAPELTSCWRNALDIARYKDPFSFQLPALSFHGYREVLQAVRFCPRRLKNIVLDSVPIECFMDMDIGSQNLPNVVSETNHIPGRNPISDKMKNLMASVESLKIGFTGRLSHYSFMSFHAALTITSILESSRHLRFLDLTWSMEKLASPQFHTEFREALTSCVWPNLERLMLTDLMLDSWDLLPFLFRHARTLKDIRLENSVIPHQGTSYFEILKDIRDRLNLRKFELVINPVATFPLKLSNGQWQNIPINILGPDSPRSHSRVLENYVLLREGWPMKSINPSNVGWEQKENAPVPVWLEPDLDKEYGKHLAMRCGEDSDHQIRIQPIDEWLNKKDERFGKS</sequence>
<organism evidence="1 2">
    <name type="scientific">Scytalidium lignicola</name>
    <name type="common">Hyphomycete</name>
    <dbReference type="NCBI Taxonomy" id="5539"/>
    <lineage>
        <taxon>Eukaryota</taxon>
        <taxon>Fungi</taxon>
        <taxon>Dikarya</taxon>
        <taxon>Ascomycota</taxon>
        <taxon>Pezizomycotina</taxon>
        <taxon>Leotiomycetes</taxon>
        <taxon>Leotiomycetes incertae sedis</taxon>
        <taxon>Scytalidium</taxon>
    </lineage>
</organism>
<dbReference type="AlphaFoldDB" id="A0A3E2HMR1"/>
<evidence type="ECO:0008006" key="3">
    <source>
        <dbReference type="Google" id="ProtNLM"/>
    </source>
</evidence>
<feature type="non-terminal residue" evidence="1">
    <location>
        <position position="367"/>
    </location>
</feature>
<dbReference type="SUPFAM" id="SSF52047">
    <property type="entry name" value="RNI-like"/>
    <property type="match status" value="1"/>
</dbReference>
<comment type="caution">
    <text evidence="1">The sequence shown here is derived from an EMBL/GenBank/DDBJ whole genome shotgun (WGS) entry which is preliminary data.</text>
</comment>
<name>A0A3E2HMR1_SCYLI</name>
<protein>
    <recommendedName>
        <fullName evidence="3">F-box domain-containing protein</fullName>
    </recommendedName>
</protein>
<gene>
    <name evidence="1" type="ORF">B7463_g1850</name>
</gene>
<keyword evidence="2" id="KW-1185">Reference proteome</keyword>
<reference evidence="1 2" key="1">
    <citation type="submission" date="2018-05" db="EMBL/GenBank/DDBJ databases">
        <title>Draft genome sequence of Scytalidium lignicola DSM 105466, a ubiquitous saprotrophic fungus.</title>
        <authorList>
            <person name="Buettner E."/>
            <person name="Gebauer A.M."/>
            <person name="Hofrichter M."/>
            <person name="Liers C."/>
            <person name="Kellner H."/>
        </authorList>
    </citation>
    <scope>NUCLEOTIDE SEQUENCE [LARGE SCALE GENOMIC DNA]</scope>
    <source>
        <strain evidence="1 2">DSM 105466</strain>
    </source>
</reference>
<feature type="non-terminal residue" evidence="1">
    <location>
        <position position="1"/>
    </location>
</feature>
<dbReference type="Proteomes" id="UP000258309">
    <property type="component" value="Unassembled WGS sequence"/>
</dbReference>